<dbReference type="RefSeq" id="WP_230484059.1">
    <property type="nucleotide sequence ID" value="NZ_CP024591.1"/>
</dbReference>
<dbReference type="AlphaFoldDB" id="A0AAE9XDS2"/>
<proteinExistence type="predicted"/>
<protein>
    <submittedName>
        <fullName evidence="1">Uncharacterized protein</fullName>
    </submittedName>
</protein>
<gene>
    <name evidence="1" type="ORF">NY151_10340</name>
</gene>
<dbReference type="EMBL" id="CP116614">
    <property type="protein sequence ID" value="WCG03027.1"/>
    <property type="molecule type" value="Genomic_DNA"/>
</dbReference>
<accession>A0AAE9XDS2</accession>
<dbReference type="Proteomes" id="UP001179501">
    <property type="component" value="Chromosome"/>
</dbReference>
<evidence type="ECO:0000313" key="2">
    <source>
        <dbReference type="Proteomes" id="UP001179501"/>
    </source>
</evidence>
<sequence length="57" mass="6516">MNNVICAEKLPVSKGAKDWALRTERIREGLKATTDLSPSLLMIVFVRRLSIRAYVRQ</sequence>
<reference evidence="1" key="1">
    <citation type="submission" date="2023-01" db="EMBL/GenBank/DDBJ databases">
        <title>Phages are important unrecognized players in the ecology of the oral pathogen Porphyromonas gingivalis.</title>
        <authorList>
            <person name="Matrishin C.B."/>
            <person name="Kauffman K.M."/>
        </authorList>
    </citation>
    <scope>NUCLEOTIDE SEQUENCE</scope>
    <source>
        <strain evidence="1">ATCC 49417</strain>
    </source>
</reference>
<name>A0AAE9XDS2_PORGN</name>
<evidence type="ECO:0000313" key="1">
    <source>
        <dbReference type="EMBL" id="WCG03027.1"/>
    </source>
</evidence>
<organism evidence="1 2">
    <name type="scientific">Porphyromonas gingivalis</name>
    <name type="common">Bacteroides gingivalis</name>
    <dbReference type="NCBI Taxonomy" id="837"/>
    <lineage>
        <taxon>Bacteria</taxon>
        <taxon>Pseudomonadati</taxon>
        <taxon>Bacteroidota</taxon>
        <taxon>Bacteroidia</taxon>
        <taxon>Bacteroidales</taxon>
        <taxon>Porphyromonadaceae</taxon>
        <taxon>Porphyromonas</taxon>
    </lineage>
</organism>